<dbReference type="Pfam" id="PF01501">
    <property type="entry name" value="Glyco_transf_8"/>
    <property type="match status" value="1"/>
</dbReference>
<dbReference type="InterPro" id="IPR002495">
    <property type="entry name" value="Glyco_trans_8"/>
</dbReference>
<evidence type="ECO:0000313" key="1">
    <source>
        <dbReference type="EMBL" id="MFA1610789.1"/>
    </source>
</evidence>
<dbReference type="AlphaFoldDB" id="A0ABD5MDT4"/>
<organism evidence="1 2">
    <name type="scientific">Halobellus rubicundus</name>
    <dbReference type="NCBI Taxonomy" id="2996466"/>
    <lineage>
        <taxon>Archaea</taxon>
        <taxon>Methanobacteriati</taxon>
        <taxon>Methanobacteriota</taxon>
        <taxon>Stenosarchaea group</taxon>
        <taxon>Halobacteria</taxon>
        <taxon>Halobacteriales</taxon>
        <taxon>Haloferacaceae</taxon>
        <taxon>Halobellus</taxon>
    </lineage>
</organism>
<comment type="caution">
    <text evidence="1">The sequence shown here is derived from an EMBL/GenBank/DDBJ whole genome shotgun (WGS) entry which is preliminary data.</text>
</comment>
<dbReference type="EMBL" id="JBGNYA010000001">
    <property type="protein sequence ID" value="MFA1610789.1"/>
    <property type="molecule type" value="Genomic_DNA"/>
</dbReference>
<evidence type="ECO:0000313" key="2">
    <source>
        <dbReference type="Proteomes" id="UP001570511"/>
    </source>
</evidence>
<dbReference type="Gene3D" id="3.90.550.10">
    <property type="entry name" value="Spore Coat Polysaccharide Biosynthesis Protein SpsA, Chain A"/>
    <property type="match status" value="1"/>
</dbReference>
<proteinExistence type="predicted"/>
<gene>
    <name evidence="1" type="ORF">OS889_07200</name>
</gene>
<name>A0ABD5MDT4_9EURY</name>
<keyword evidence="2" id="KW-1185">Reference proteome</keyword>
<dbReference type="InterPro" id="IPR029044">
    <property type="entry name" value="Nucleotide-diphossugar_trans"/>
</dbReference>
<dbReference type="Proteomes" id="UP001570511">
    <property type="component" value="Unassembled WGS sequence"/>
</dbReference>
<dbReference type="RefSeq" id="WP_372388567.1">
    <property type="nucleotide sequence ID" value="NZ_JBGNYA010000001.1"/>
</dbReference>
<sequence>MKEAISHQFTTQNMSQNKTSGDLGFLYIAMGNDYFREAEKSAETLQDEMQDFPITLITDKKECHSEHFDSINVVEDVSYSFGDVVNYIDQSPYDKTVYLDTDIYIQSDISEVFNMLEECDIAASVAENKWHMQHYDLEHPVKGVPEAFPWFNGGVIAFTKNKRTSRFFDLWRSEYRQDVQNGIIHNMPSLRCALYFSNIQLAPLPRRYNCLVRAANKTTGQIKVFHGRLEAFDALGASKEADIQIATKVLNNTTDPRIYIPLTDGSFEIIDETPVSIRTRYQSSNLIYRLIGSIQQHGIKNTLQTIYNKSLGYLNNFYN</sequence>
<dbReference type="SUPFAM" id="SSF53448">
    <property type="entry name" value="Nucleotide-diphospho-sugar transferases"/>
    <property type="match status" value="1"/>
</dbReference>
<accession>A0ABD5MDT4</accession>
<protein>
    <submittedName>
        <fullName evidence="1">Glycosyltransferase</fullName>
    </submittedName>
</protein>
<reference evidence="1 2" key="1">
    <citation type="submission" date="2024-08" db="EMBL/GenBank/DDBJ databases">
        <title>Halobellus sp. MBLA0158 whole genome sequence.</title>
        <authorList>
            <person name="Hwang C.Y."/>
            <person name="Cho E.-S."/>
            <person name="Seo M.-J."/>
        </authorList>
    </citation>
    <scope>NUCLEOTIDE SEQUENCE [LARGE SCALE GENOMIC DNA]</scope>
    <source>
        <strain evidence="1 2">MBLA0158</strain>
    </source>
</reference>